<protein>
    <submittedName>
        <fullName evidence="9">Protein kinase</fullName>
    </submittedName>
</protein>
<dbReference type="Proteomes" id="UP000624279">
    <property type="component" value="Unassembled WGS sequence"/>
</dbReference>
<feature type="binding site" evidence="6">
    <location>
        <position position="46"/>
    </location>
    <ligand>
        <name>ATP</name>
        <dbReference type="ChEBI" id="CHEBI:30616"/>
    </ligand>
</feature>
<dbReference type="InterPro" id="IPR019734">
    <property type="entry name" value="TPR_rpt"/>
</dbReference>
<evidence type="ECO:0000256" key="6">
    <source>
        <dbReference type="PROSITE-ProRule" id="PRU10141"/>
    </source>
</evidence>
<organism evidence="9 10">
    <name type="scientific">Undibacterium flavidum</name>
    <dbReference type="NCBI Taxonomy" id="2762297"/>
    <lineage>
        <taxon>Bacteria</taxon>
        <taxon>Pseudomonadati</taxon>
        <taxon>Pseudomonadota</taxon>
        <taxon>Betaproteobacteria</taxon>
        <taxon>Burkholderiales</taxon>
        <taxon>Oxalobacteraceae</taxon>
        <taxon>Undibacterium</taxon>
    </lineage>
</organism>
<keyword evidence="4 6" id="KW-0067">ATP-binding</keyword>
<dbReference type="Pfam" id="PF00069">
    <property type="entry name" value="Pkinase"/>
    <property type="match status" value="1"/>
</dbReference>
<feature type="domain" description="Protein kinase" evidence="8">
    <location>
        <begin position="17"/>
        <end position="279"/>
    </location>
</feature>
<dbReference type="CDD" id="cd14014">
    <property type="entry name" value="STKc_PknB_like"/>
    <property type="match status" value="1"/>
</dbReference>
<keyword evidence="2 6" id="KW-0547">Nucleotide-binding</keyword>
<evidence type="ECO:0000256" key="5">
    <source>
        <dbReference type="PROSITE-ProRule" id="PRU00339"/>
    </source>
</evidence>
<keyword evidence="7" id="KW-1133">Transmembrane helix</keyword>
<dbReference type="SUPFAM" id="SSF56112">
    <property type="entry name" value="Protein kinase-like (PK-like)"/>
    <property type="match status" value="1"/>
</dbReference>
<evidence type="ECO:0000256" key="2">
    <source>
        <dbReference type="ARBA" id="ARBA00022741"/>
    </source>
</evidence>
<dbReference type="SMART" id="SM00028">
    <property type="entry name" value="TPR"/>
    <property type="match status" value="4"/>
</dbReference>
<dbReference type="Gene3D" id="1.10.510.10">
    <property type="entry name" value="Transferase(Phosphotransferase) domain 1"/>
    <property type="match status" value="1"/>
</dbReference>
<dbReference type="PROSITE" id="PS00107">
    <property type="entry name" value="PROTEIN_KINASE_ATP"/>
    <property type="match status" value="1"/>
</dbReference>
<dbReference type="InterPro" id="IPR017441">
    <property type="entry name" value="Protein_kinase_ATP_BS"/>
</dbReference>
<evidence type="ECO:0000313" key="10">
    <source>
        <dbReference type="Proteomes" id="UP000624279"/>
    </source>
</evidence>
<dbReference type="SUPFAM" id="SSF48452">
    <property type="entry name" value="TPR-like"/>
    <property type="match status" value="1"/>
</dbReference>
<dbReference type="EMBL" id="JACOGA010000002">
    <property type="protein sequence ID" value="MBC3872349.1"/>
    <property type="molecule type" value="Genomic_DNA"/>
</dbReference>
<evidence type="ECO:0000313" key="9">
    <source>
        <dbReference type="EMBL" id="MBC3872349.1"/>
    </source>
</evidence>
<dbReference type="PROSITE" id="PS50005">
    <property type="entry name" value="TPR"/>
    <property type="match status" value="1"/>
</dbReference>
<dbReference type="InterPro" id="IPR011009">
    <property type="entry name" value="Kinase-like_dom_sf"/>
</dbReference>
<dbReference type="PANTHER" id="PTHR43289">
    <property type="entry name" value="MITOGEN-ACTIVATED PROTEIN KINASE KINASE KINASE 20-RELATED"/>
    <property type="match status" value="1"/>
</dbReference>
<sequence>MSASKDNATQPEQLLHYQLGKSLGEGGFGHVYQAWDAKLHRQVAIKYLKNIAPGIDLMKEARLAASLQHAAFVKVHALEQTEESQAIVMELVPGRTLRQVLDTQTPSISHVIDIVLQVAQAMQEAHAAGLVHGDLKPSNLMQEPSGIVRILDFGLAIQADRDATTSLVQSDPQGTIAYMAPEVLTGATLRPSSDIYALGVILYELLTGARPFANLSGLALAAAVIQSNSDQWPWPDHLPQILRQLVRAMTARQIERRIGSMQGVAAQCAKIAAIDAPSLNSGTFNLAALNLMLAPLPAPIRDRYNWRQEIRKWRLTFFILCCIAGAGAIWYSQPYWTQLQAKMEPYSEAKEMQLGLEALSNFDRFEMLNRAEQHFAEILRHSPQHAAASASLSLVYSQRYLHDEKNNAWLMKAISYAKDAVKFNDFLALSHIANAKVLGLQEQFESAFVDVDRALALDPNSAQALSVKIELLIQARRFEEALTLAQQGAKRFPSERIFADQSGQIYMLTEAYRAAEVAYGLSLQMKRDGTTAYVGLSNAILKQNRLEDSVQVLQDGLKIKPGAELYVALGNSLAGRGDYVGAAGAYENAVAEANGNPNDYLAWAKLGEMMSWLPGKVDVAKLAYDKARMLLQPRLRSNPHVAILNARMGLYSAKLGDNAEALIYVEKSLDLAPNSAEIQFLAGVSYEMIDMRMQALAAIAKAREFGYSTKLIEAEPELVGLRRDPKYLR</sequence>
<evidence type="ECO:0000256" key="4">
    <source>
        <dbReference type="ARBA" id="ARBA00022840"/>
    </source>
</evidence>
<dbReference type="PANTHER" id="PTHR43289:SF6">
    <property type="entry name" value="SERINE_THREONINE-PROTEIN KINASE NEKL-3"/>
    <property type="match status" value="1"/>
</dbReference>
<dbReference type="InterPro" id="IPR011990">
    <property type="entry name" value="TPR-like_helical_dom_sf"/>
</dbReference>
<keyword evidence="1" id="KW-0808">Transferase</keyword>
<keyword evidence="10" id="KW-1185">Reference proteome</keyword>
<comment type="caution">
    <text evidence="9">The sequence shown here is derived from an EMBL/GenBank/DDBJ whole genome shotgun (WGS) entry which is preliminary data.</text>
</comment>
<name>A0ABR6Y867_9BURK</name>
<evidence type="ECO:0000256" key="3">
    <source>
        <dbReference type="ARBA" id="ARBA00022777"/>
    </source>
</evidence>
<dbReference type="SMART" id="SM00220">
    <property type="entry name" value="S_TKc"/>
    <property type="match status" value="1"/>
</dbReference>
<proteinExistence type="predicted"/>
<keyword evidence="7" id="KW-0472">Membrane</keyword>
<keyword evidence="5" id="KW-0802">TPR repeat</keyword>
<keyword evidence="3 9" id="KW-0418">Kinase</keyword>
<dbReference type="PROSITE" id="PS50011">
    <property type="entry name" value="PROTEIN_KINASE_DOM"/>
    <property type="match status" value="1"/>
</dbReference>
<evidence type="ECO:0000256" key="1">
    <source>
        <dbReference type="ARBA" id="ARBA00022679"/>
    </source>
</evidence>
<evidence type="ECO:0000259" key="8">
    <source>
        <dbReference type="PROSITE" id="PS50011"/>
    </source>
</evidence>
<feature type="transmembrane region" description="Helical" evidence="7">
    <location>
        <begin position="313"/>
        <end position="331"/>
    </location>
</feature>
<keyword evidence="7" id="KW-0812">Transmembrane</keyword>
<dbReference type="RefSeq" id="WP_186940364.1">
    <property type="nucleotide sequence ID" value="NZ_JACOGA010000002.1"/>
</dbReference>
<dbReference type="InterPro" id="IPR000719">
    <property type="entry name" value="Prot_kinase_dom"/>
</dbReference>
<reference evidence="9 10" key="1">
    <citation type="submission" date="2020-08" db="EMBL/GenBank/DDBJ databases">
        <title>Novel species isolated from subtropical streams in China.</title>
        <authorList>
            <person name="Lu H."/>
        </authorList>
    </citation>
    <scope>NUCLEOTIDE SEQUENCE [LARGE SCALE GENOMIC DNA]</scope>
    <source>
        <strain evidence="9 10">LX15W</strain>
    </source>
</reference>
<feature type="repeat" description="TPR" evidence="5">
    <location>
        <begin position="642"/>
        <end position="675"/>
    </location>
</feature>
<gene>
    <name evidence="9" type="ORF">H8K55_02015</name>
</gene>
<evidence type="ECO:0000256" key="7">
    <source>
        <dbReference type="SAM" id="Phobius"/>
    </source>
</evidence>
<accession>A0ABR6Y867</accession>
<dbReference type="Gene3D" id="1.25.40.10">
    <property type="entry name" value="Tetratricopeptide repeat domain"/>
    <property type="match status" value="3"/>
</dbReference>
<dbReference type="GO" id="GO:0016301">
    <property type="term" value="F:kinase activity"/>
    <property type="evidence" value="ECO:0007669"/>
    <property type="project" value="UniProtKB-KW"/>
</dbReference>